<dbReference type="PANTHER" id="PTHR31918">
    <property type="entry name" value="TRANSMEMBRANE PROTEIN 181"/>
    <property type="match status" value="1"/>
</dbReference>
<protein>
    <recommendedName>
        <fullName evidence="12">Transmembrane protein 181</fullName>
    </recommendedName>
</protein>
<dbReference type="Pfam" id="PF17921">
    <property type="entry name" value="Integrase_H2C2"/>
    <property type="match status" value="1"/>
</dbReference>
<dbReference type="InterPro" id="IPR040416">
    <property type="entry name" value="TMEM181"/>
</dbReference>
<dbReference type="Pfam" id="PF21885">
    <property type="entry name" value="TMEM181_GOLD"/>
    <property type="match status" value="1"/>
</dbReference>
<gene>
    <name evidence="10" type="ORF">LSH36_594g01025</name>
</gene>
<dbReference type="PANTHER" id="PTHR31918:SF1">
    <property type="entry name" value="TRANSMEMBRANE PROTEIN 181"/>
    <property type="match status" value="1"/>
</dbReference>
<evidence type="ECO:0000313" key="10">
    <source>
        <dbReference type="EMBL" id="KAK2146613.1"/>
    </source>
</evidence>
<feature type="transmembrane region" description="Helical" evidence="6">
    <location>
        <begin position="516"/>
        <end position="536"/>
    </location>
</feature>
<feature type="domain" description="TMEM181 GOLD" evidence="9">
    <location>
        <begin position="326"/>
        <end position="440"/>
    </location>
</feature>
<evidence type="ECO:0000256" key="5">
    <source>
        <dbReference type="SAM" id="MobiDB-lite"/>
    </source>
</evidence>
<dbReference type="Proteomes" id="UP001208570">
    <property type="component" value="Unassembled WGS sequence"/>
</dbReference>
<feature type="domain" description="Integrase zinc-binding" evidence="8">
    <location>
        <begin position="159"/>
        <end position="210"/>
    </location>
</feature>
<keyword evidence="2 6" id="KW-0812">Transmembrane</keyword>
<feature type="transmembrane region" description="Helical" evidence="6">
    <location>
        <begin position="487"/>
        <end position="510"/>
    </location>
</feature>
<feature type="transmembrane region" description="Helical" evidence="6">
    <location>
        <begin position="548"/>
        <end position="568"/>
    </location>
</feature>
<name>A0AAD9J567_9ANNE</name>
<dbReference type="Pfam" id="PF06664">
    <property type="entry name" value="WLS-like_TM"/>
    <property type="match status" value="1"/>
</dbReference>
<evidence type="ECO:0000256" key="2">
    <source>
        <dbReference type="ARBA" id="ARBA00022692"/>
    </source>
</evidence>
<feature type="transmembrane region" description="Helical" evidence="6">
    <location>
        <begin position="632"/>
        <end position="650"/>
    </location>
</feature>
<keyword evidence="11" id="KW-1185">Reference proteome</keyword>
<dbReference type="Gene3D" id="1.10.340.70">
    <property type="match status" value="1"/>
</dbReference>
<organism evidence="10 11">
    <name type="scientific">Paralvinella palmiformis</name>
    <dbReference type="NCBI Taxonomy" id="53620"/>
    <lineage>
        <taxon>Eukaryota</taxon>
        <taxon>Metazoa</taxon>
        <taxon>Spiralia</taxon>
        <taxon>Lophotrochozoa</taxon>
        <taxon>Annelida</taxon>
        <taxon>Polychaeta</taxon>
        <taxon>Sedentaria</taxon>
        <taxon>Canalipalpata</taxon>
        <taxon>Terebellida</taxon>
        <taxon>Terebelliformia</taxon>
        <taxon>Alvinellidae</taxon>
        <taxon>Paralvinella</taxon>
    </lineage>
</organism>
<evidence type="ECO:0000259" key="8">
    <source>
        <dbReference type="Pfam" id="PF17921"/>
    </source>
</evidence>
<dbReference type="InterPro" id="IPR041588">
    <property type="entry name" value="Integrase_H2C2"/>
</dbReference>
<feature type="domain" description="Wntless-like transmembrane" evidence="7">
    <location>
        <begin position="441"/>
        <end position="694"/>
    </location>
</feature>
<dbReference type="InterPro" id="IPR054077">
    <property type="entry name" value="TMEM181_GOLD"/>
</dbReference>
<evidence type="ECO:0000256" key="1">
    <source>
        <dbReference type="ARBA" id="ARBA00004141"/>
    </source>
</evidence>
<evidence type="ECO:0000256" key="6">
    <source>
        <dbReference type="SAM" id="Phobius"/>
    </source>
</evidence>
<feature type="transmembrane region" description="Helical" evidence="6">
    <location>
        <begin position="449"/>
        <end position="467"/>
    </location>
</feature>
<reference evidence="10" key="1">
    <citation type="journal article" date="2023" name="Mol. Biol. Evol.">
        <title>Third-Generation Sequencing Reveals the Adaptive Role of the Epigenome in Three Deep-Sea Polychaetes.</title>
        <authorList>
            <person name="Perez M."/>
            <person name="Aroh O."/>
            <person name="Sun Y."/>
            <person name="Lan Y."/>
            <person name="Juniper S.K."/>
            <person name="Young C.R."/>
            <person name="Angers B."/>
            <person name="Qian P.Y."/>
        </authorList>
    </citation>
    <scope>NUCLEOTIDE SEQUENCE</scope>
    <source>
        <strain evidence="10">P08H-3</strain>
    </source>
</reference>
<evidence type="ECO:0000256" key="4">
    <source>
        <dbReference type="ARBA" id="ARBA00023136"/>
    </source>
</evidence>
<accession>A0AAD9J567</accession>
<evidence type="ECO:0000259" key="7">
    <source>
        <dbReference type="Pfam" id="PF06664"/>
    </source>
</evidence>
<comment type="caution">
    <text evidence="10">The sequence shown here is derived from an EMBL/GenBank/DDBJ whole genome shotgun (WGS) entry which is preliminary data.</text>
</comment>
<evidence type="ECO:0008006" key="12">
    <source>
        <dbReference type="Google" id="ProtNLM"/>
    </source>
</evidence>
<sequence>MIQWNLCIKNTDEFLFQQDHKALVSIFSNVVAKPSPRIERWYLRLQQYTFNTVYRPGADNPADYMSRHPVTPISECGRKVTEEYINYVCETACPKALSHIEVIQATQPDPMLQNVIKCQQTGLWHEFKNCEEMSIYGKLSSELSVTENGILLRGHWIVIPVTMRRKVVQIAHESHQGLVKTKSLLRAKVWFLYMEKLTEDIVKNCATCAVVTKDERTRNSLENKPDGQDFKTAGRVLLIGYVLVDYGRVLCRRDLNYLSVQMRLYSLNKRQFVLVFATFFICFAITVLIGLAGPQIVENTFQNTSSLTPVPTNLQGYVDFIFMKTGPFVLKSPEVSTFNQQLWVTADIHVKHKGPATFEQPFRIGIWIRGLLEDDDDQHTVYSETMHNHSRVLHCNKDRGCEEVILLHLGYLNYPSYVITVYFYGLEQEITDVIFGFQMYNASFTQLEIWFRFVFLVLTFLAACFFAHSLRKFSLRDWSIEQKWMSVLLPLLLLYDNPIFPMMFLVNSWVPGIFDGLFQATFLAALLLFWLCLYHGVRQIKRKLTTFYLPKLIIVGLIWISAVTLSSWQSYNVLQDPTYDYRIDTGNFMGFKIFFFIVGGLYLLYLVYLVVRAYAELRTMPYFDLRLKFMTALMLIVLSISIAITVLRFGTGMLQDNFVAELSTHYQNSAEFMAFYGLLNFYLYTMAFVYSPSKNAIYESHFKDNPALSMLNDSDEDVVYGSDHEETSLTRKSSVRYDSDEEAFN</sequence>
<proteinExistence type="predicted"/>
<keyword evidence="4 6" id="KW-0472">Membrane</keyword>
<keyword evidence="3 6" id="KW-1133">Transmembrane helix</keyword>
<evidence type="ECO:0000256" key="3">
    <source>
        <dbReference type="ARBA" id="ARBA00022989"/>
    </source>
</evidence>
<evidence type="ECO:0000313" key="11">
    <source>
        <dbReference type="Proteomes" id="UP001208570"/>
    </source>
</evidence>
<dbReference type="EMBL" id="JAODUP010000594">
    <property type="protein sequence ID" value="KAK2146613.1"/>
    <property type="molecule type" value="Genomic_DNA"/>
</dbReference>
<dbReference type="GO" id="GO:0016020">
    <property type="term" value="C:membrane"/>
    <property type="evidence" value="ECO:0007669"/>
    <property type="project" value="UniProtKB-SubCell"/>
</dbReference>
<dbReference type="GO" id="GO:0015643">
    <property type="term" value="F:toxic substance binding"/>
    <property type="evidence" value="ECO:0007669"/>
    <property type="project" value="InterPro"/>
</dbReference>
<dbReference type="InterPro" id="IPR047843">
    <property type="entry name" value="WLS-like_TM"/>
</dbReference>
<evidence type="ECO:0000259" key="9">
    <source>
        <dbReference type="Pfam" id="PF21885"/>
    </source>
</evidence>
<feature type="transmembrane region" description="Helical" evidence="6">
    <location>
        <begin position="670"/>
        <end position="690"/>
    </location>
</feature>
<comment type="subcellular location">
    <subcellularLocation>
        <location evidence="1">Membrane</location>
        <topology evidence="1">Multi-pass membrane protein</topology>
    </subcellularLocation>
</comment>
<dbReference type="AlphaFoldDB" id="A0AAD9J567"/>
<feature type="transmembrane region" description="Helical" evidence="6">
    <location>
        <begin position="588"/>
        <end position="611"/>
    </location>
</feature>
<feature type="region of interest" description="Disordered" evidence="5">
    <location>
        <begin position="722"/>
        <end position="745"/>
    </location>
</feature>
<feature type="transmembrane region" description="Helical" evidence="6">
    <location>
        <begin position="272"/>
        <end position="293"/>
    </location>
</feature>